<dbReference type="RefSeq" id="WP_149406587.1">
    <property type="nucleotide sequence ID" value="NZ_JAWLKF010000008.1"/>
</dbReference>
<dbReference type="InterPro" id="IPR021729">
    <property type="entry name" value="DUF3298"/>
</dbReference>
<evidence type="ECO:0000256" key="1">
    <source>
        <dbReference type="SAM" id="MobiDB-lite"/>
    </source>
</evidence>
<dbReference type="PROSITE" id="PS51257">
    <property type="entry name" value="PROKAR_LIPOPROTEIN"/>
    <property type="match status" value="1"/>
</dbReference>
<organism evidence="4 5">
    <name type="scientific">Rhodococcus cerastii</name>
    <dbReference type="NCBI Taxonomy" id="908616"/>
    <lineage>
        <taxon>Bacteria</taxon>
        <taxon>Bacillati</taxon>
        <taxon>Actinomycetota</taxon>
        <taxon>Actinomycetes</taxon>
        <taxon>Mycobacteriales</taxon>
        <taxon>Nocardiaceae</taxon>
        <taxon>Rhodococcus</taxon>
    </lineage>
</organism>
<feature type="compositionally biased region" description="Low complexity" evidence="1">
    <location>
        <begin position="25"/>
        <end position="61"/>
    </location>
</feature>
<comment type="caution">
    <text evidence="4">The sequence shown here is derived from an EMBL/GenBank/DDBJ whole genome shotgun (WGS) entry which is preliminary data.</text>
</comment>
<reference evidence="4 5" key="1">
    <citation type="submission" date="2023-10" db="EMBL/GenBank/DDBJ databases">
        <title>Development of a sustainable strategy for remediation of hydrocarbon-contaminated territories based on the waste exchange concept.</title>
        <authorList>
            <person name="Krivoruchko A."/>
        </authorList>
    </citation>
    <scope>NUCLEOTIDE SEQUENCE [LARGE SCALE GENOMIC DNA]</scope>
    <source>
        <strain evidence="4 5">IEGM 1327</strain>
    </source>
</reference>
<dbReference type="Gene3D" id="3.90.640.20">
    <property type="entry name" value="Heat-shock cognate protein, ATPase"/>
    <property type="match status" value="1"/>
</dbReference>
<dbReference type="Proteomes" id="UP001186104">
    <property type="component" value="Unassembled WGS sequence"/>
</dbReference>
<evidence type="ECO:0000313" key="5">
    <source>
        <dbReference type="Proteomes" id="UP001186104"/>
    </source>
</evidence>
<evidence type="ECO:0000256" key="2">
    <source>
        <dbReference type="SAM" id="SignalP"/>
    </source>
</evidence>
<feature type="domain" description="DUF3298" evidence="3">
    <location>
        <begin position="176"/>
        <end position="248"/>
    </location>
</feature>
<dbReference type="InterPro" id="IPR037126">
    <property type="entry name" value="PdaC/RsiV-like_sf"/>
</dbReference>
<evidence type="ECO:0000313" key="4">
    <source>
        <dbReference type="EMBL" id="MDV6303930.1"/>
    </source>
</evidence>
<evidence type="ECO:0000259" key="3">
    <source>
        <dbReference type="Pfam" id="PF11738"/>
    </source>
</evidence>
<feature type="chain" id="PRO_5045292493" evidence="2">
    <location>
        <begin position="27"/>
        <end position="265"/>
    </location>
</feature>
<accession>A0ABU4D2J6</accession>
<keyword evidence="5" id="KW-1185">Reference proteome</keyword>
<proteinExistence type="predicted"/>
<name>A0ABU4D2J6_9NOCA</name>
<feature type="region of interest" description="Disordered" evidence="1">
    <location>
        <begin position="22"/>
        <end position="61"/>
    </location>
</feature>
<sequence length="265" mass="27295">MTRIRSMTVALAVTVVLAGCSTSGTATPELAPPATAAPATTMSVEPTATAAPEPTAEPDAAEPYVLGSTRVAGSTGNATYDVAIPQLSGGDPAVTAEFNESMRAALQDQIDRDYGYEFALSDGYSTGTTHVGSRVISAEQITGWIAVPPGAHGNSLIATVTIDADTAQPISLDDAFTDLDAGLARLSDQAARILPTTRAGESFERSGIEPTVANFGNWTASPEGMNIHFGDYQVGSYGIGLITITVPWTNLSDVLAPGMQDVLSS</sequence>
<protein>
    <submittedName>
        <fullName evidence="4">RsiV family protein</fullName>
    </submittedName>
</protein>
<dbReference type="EMBL" id="JAWLKF010000008">
    <property type="protein sequence ID" value="MDV6303930.1"/>
    <property type="molecule type" value="Genomic_DNA"/>
</dbReference>
<keyword evidence="2" id="KW-0732">Signal</keyword>
<gene>
    <name evidence="4" type="ORF">R3P93_15325</name>
</gene>
<feature type="signal peptide" evidence="2">
    <location>
        <begin position="1"/>
        <end position="26"/>
    </location>
</feature>
<dbReference type="Pfam" id="PF11738">
    <property type="entry name" value="DUF3298"/>
    <property type="match status" value="1"/>
</dbReference>